<dbReference type="Gene3D" id="1.25.40.10">
    <property type="entry name" value="Tetratricopeptide repeat domain"/>
    <property type="match status" value="1"/>
</dbReference>
<sequence length="388" mass="44795">MNTISLPIRSTRIWGVLCLLCCLVLWSCRSGEKLYQKGKYDDAVTAFVKKLQSKPQEVTALQLLPEAYRHAQQLHEDRVNALLRSNNLHKWEAVRNEYRAMQRLYDAIHSSPAALGVVTPKDYRDAITGALENAAQTRYDEGNALMQRGDKASARKAYDEFAAALKLLPNFRDAKERKEEAFQAGIIHVVVSEIDVRSPYFQFSADQFRDYLVRTLEQRNVNRFVEFHDERFARAENLQPDQYISLRFMDFVVGQTYVDRLQREVSKEIVTGTTKDTSGKTIDIRTIVKATIFTTKKTVVSKGLLDYQITDVYNNRVLRTDRIPGSYTWLNQFGTYRGDSRALSEEDKKQIGGQDIAPPPPQELFVEFTRPIYDQLERDLRSFYSYVN</sequence>
<protein>
    <recommendedName>
        <fullName evidence="3">Tetratricopeptide repeat protein</fullName>
    </recommendedName>
</protein>
<comment type="caution">
    <text evidence="1">The sequence shown here is derived from an EMBL/GenBank/DDBJ whole genome shotgun (WGS) entry which is preliminary data.</text>
</comment>
<evidence type="ECO:0008006" key="3">
    <source>
        <dbReference type="Google" id="ProtNLM"/>
    </source>
</evidence>
<evidence type="ECO:0000313" key="1">
    <source>
        <dbReference type="EMBL" id="MBC9928830.1"/>
    </source>
</evidence>
<dbReference type="InterPro" id="IPR011990">
    <property type="entry name" value="TPR-like_helical_dom_sf"/>
</dbReference>
<organism evidence="1 2">
    <name type="scientific">Chitinophaga qingshengii</name>
    <dbReference type="NCBI Taxonomy" id="1569794"/>
    <lineage>
        <taxon>Bacteria</taxon>
        <taxon>Pseudomonadati</taxon>
        <taxon>Bacteroidota</taxon>
        <taxon>Chitinophagia</taxon>
        <taxon>Chitinophagales</taxon>
        <taxon>Chitinophagaceae</taxon>
        <taxon>Chitinophaga</taxon>
    </lineage>
</organism>
<reference evidence="1 2" key="1">
    <citation type="submission" date="2020-09" db="EMBL/GenBank/DDBJ databases">
        <title>Genome sequences of type strains of Chitinophaga qingshengii and Chitinophaga varians.</title>
        <authorList>
            <person name="Kittiwongwattana C."/>
        </authorList>
    </citation>
    <scope>NUCLEOTIDE SEQUENCE [LARGE SCALE GENOMIC DNA]</scope>
    <source>
        <strain evidence="1 2">JCM 30026</strain>
    </source>
</reference>
<proteinExistence type="predicted"/>
<name>A0ABR7TFZ7_9BACT</name>
<evidence type="ECO:0000313" key="2">
    <source>
        <dbReference type="Proteomes" id="UP000659124"/>
    </source>
</evidence>
<accession>A0ABR7TFZ7</accession>
<dbReference type="EMBL" id="JACVFC010000001">
    <property type="protein sequence ID" value="MBC9928830.1"/>
    <property type="molecule type" value="Genomic_DNA"/>
</dbReference>
<gene>
    <name evidence="1" type="ORF">ICL07_00495</name>
</gene>
<dbReference type="RefSeq" id="WP_188085996.1">
    <property type="nucleotide sequence ID" value="NZ_JACVFC010000001.1"/>
</dbReference>
<dbReference type="SUPFAM" id="SSF48452">
    <property type="entry name" value="TPR-like"/>
    <property type="match status" value="1"/>
</dbReference>
<dbReference type="Proteomes" id="UP000659124">
    <property type="component" value="Unassembled WGS sequence"/>
</dbReference>
<keyword evidence="2" id="KW-1185">Reference proteome</keyword>